<dbReference type="KEGG" id="bfc:BacF7301_21350"/>
<sequence>MKVFIDKDVHASIEDFYDIALSIHRALDEQTVINKVNRLYEAMEALGHYARIYPLARLKKEWIEKEYREFICEDFHFAYQIYTLPDGQEIVRIHDACHSLIYHE</sequence>
<evidence type="ECO:0000313" key="1">
    <source>
        <dbReference type="EMBL" id="QIU96541.1"/>
    </source>
</evidence>
<gene>
    <name evidence="1" type="ORF">BacF7301_21350</name>
</gene>
<dbReference type="AlphaFoldDB" id="A0A6H0KU15"/>
<dbReference type="InterPro" id="IPR035093">
    <property type="entry name" value="RelE/ParE_toxin_dom_sf"/>
</dbReference>
<evidence type="ECO:0000313" key="2">
    <source>
        <dbReference type="Proteomes" id="UP000501780"/>
    </source>
</evidence>
<dbReference type="Gene3D" id="3.30.2310.20">
    <property type="entry name" value="RelE-like"/>
    <property type="match status" value="1"/>
</dbReference>
<name>A0A6H0KU15_9BACE</name>
<organism evidence="1 2">
    <name type="scientific">Bacteroides faecium</name>
    <dbReference type="NCBI Taxonomy" id="2715212"/>
    <lineage>
        <taxon>Bacteria</taxon>
        <taxon>Pseudomonadati</taxon>
        <taxon>Bacteroidota</taxon>
        <taxon>Bacteroidia</taxon>
        <taxon>Bacteroidales</taxon>
        <taxon>Bacteroidaceae</taxon>
        <taxon>Bacteroides</taxon>
    </lineage>
</organism>
<reference evidence="1 2" key="1">
    <citation type="submission" date="2020-03" db="EMBL/GenBank/DDBJ databases">
        <title>Genomic analysis of Bacteroides faecium CBA7301.</title>
        <authorList>
            <person name="Kim J."/>
            <person name="Roh S.W."/>
        </authorList>
    </citation>
    <scope>NUCLEOTIDE SEQUENCE [LARGE SCALE GENOMIC DNA]</scope>
    <source>
        <strain evidence="1 2">CBA7301</strain>
    </source>
</reference>
<protein>
    <recommendedName>
        <fullName evidence="3">Type II toxin-antitoxin system RelE/ParE family toxin</fullName>
    </recommendedName>
</protein>
<keyword evidence="2" id="KW-1185">Reference proteome</keyword>
<proteinExistence type="predicted"/>
<accession>A0A6H0KU15</accession>
<evidence type="ECO:0008006" key="3">
    <source>
        <dbReference type="Google" id="ProtNLM"/>
    </source>
</evidence>
<dbReference type="RefSeq" id="WP_167966020.1">
    <property type="nucleotide sequence ID" value="NZ_CP050831.1"/>
</dbReference>
<dbReference type="Proteomes" id="UP000501780">
    <property type="component" value="Chromosome"/>
</dbReference>
<dbReference type="EMBL" id="CP050831">
    <property type="protein sequence ID" value="QIU96541.1"/>
    <property type="molecule type" value="Genomic_DNA"/>
</dbReference>